<organism evidence="1 2">
    <name type="scientific">Tagetes erecta</name>
    <name type="common">African marigold</name>
    <dbReference type="NCBI Taxonomy" id="13708"/>
    <lineage>
        <taxon>Eukaryota</taxon>
        <taxon>Viridiplantae</taxon>
        <taxon>Streptophyta</taxon>
        <taxon>Embryophyta</taxon>
        <taxon>Tracheophyta</taxon>
        <taxon>Spermatophyta</taxon>
        <taxon>Magnoliopsida</taxon>
        <taxon>eudicotyledons</taxon>
        <taxon>Gunneridae</taxon>
        <taxon>Pentapetalae</taxon>
        <taxon>asterids</taxon>
        <taxon>campanulids</taxon>
        <taxon>Asterales</taxon>
        <taxon>Asteraceae</taxon>
        <taxon>Asteroideae</taxon>
        <taxon>Heliantheae alliance</taxon>
        <taxon>Tageteae</taxon>
        <taxon>Tagetes</taxon>
    </lineage>
</organism>
<evidence type="ECO:0000313" key="2">
    <source>
        <dbReference type="Proteomes" id="UP001229421"/>
    </source>
</evidence>
<name>A0AAD8KHU1_TARER</name>
<evidence type="ECO:0000313" key="1">
    <source>
        <dbReference type="EMBL" id="KAK1422994.1"/>
    </source>
</evidence>
<dbReference type="AlphaFoldDB" id="A0AAD8KHU1"/>
<dbReference type="EMBL" id="JAUHHV010000005">
    <property type="protein sequence ID" value="KAK1422994.1"/>
    <property type="molecule type" value="Genomic_DNA"/>
</dbReference>
<proteinExistence type="predicted"/>
<accession>A0AAD8KHU1</accession>
<gene>
    <name evidence="1" type="ORF">QVD17_18287</name>
</gene>
<protein>
    <submittedName>
        <fullName evidence="1">Uncharacterized protein</fullName>
    </submittedName>
</protein>
<comment type="caution">
    <text evidence="1">The sequence shown here is derived from an EMBL/GenBank/DDBJ whole genome shotgun (WGS) entry which is preliminary data.</text>
</comment>
<reference evidence="1" key="1">
    <citation type="journal article" date="2023" name="bioRxiv">
        <title>Improved chromosome-level genome assembly for marigold (Tagetes erecta).</title>
        <authorList>
            <person name="Jiang F."/>
            <person name="Yuan L."/>
            <person name="Wang S."/>
            <person name="Wang H."/>
            <person name="Xu D."/>
            <person name="Wang A."/>
            <person name="Fan W."/>
        </authorList>
    </citation>
    <scope>NUCLEOTIDE SEQUENCE</scope>
    <source>
        <strain evidence="1">WSJ</strain>
        <tissue evidence="1">Leaf</tissue>
    </source>
</reference>
<keyword evidence="2" id="KW-1185">Reference proteome</keyword>
<sequence length="373" mass="43591">MAENDLIQANAVKDPANANLLKKISEFISTSTHVTISRGISIHFCHYINLRTQQMFDNLVNLYANVFFVHWRRYRDCIECYSPPPGVRLHIYAARCYISMWFVDLYASNREVVRKHFPLAFIERYDEELLQTSHKYDQYLTLLNASIRPTCLKHYLDDAAYIPIVVDSLNDDKSNPFGIKNFTPLKICYKFARMMNRRGLGLGLSHSTVVSDDAMGRGWWLFDWYADKRACSWFPPDGNYDLEDVTLAYILGTACTANLGPRDADEWQYFADGLVPEYLDPKRYERVSKRRFFGSHEVRTMEVDAEFSIARALAAAEGKNDQLTKEGQQDYQLTPRFKLIDWVYLHKVIFYVDDQGRDRAHRLFFDNIPESLW</sequence>
<dbReference type="Proteomes" id="UP001229421">
    <property type="component" value="Unassembled WGS sequence"/>
</dbReference>